<keyword evidence="2" id="KW-1185">Reference proteome</keyword>
<dbReference type="AlphaFoldDB" id="A0AAV5KAA0"/>
<name>A0AAV5KAA0_9ROSI</name>
<protein>
    <submittedName>
        <fullName evidence="1">Uncharacterized protein</fullName>
    </submittedName>
</protein>
<gene>
    <name evidence="1" type="ORF">SLEP1_g31743</name>
</gene>
<reference evidence="1 2" key="1">
    <citation type="journal article" date="2021" name="Commun. Biol.">
        <title>The genome of Shorea leprosula (Dipterocarpaceae) highlights the ecological relevance of drought in aseasonal tropical rainforests.</title>
        <authorList>
            <person name="Ng K.K.S."/>
            <person name="Kobayashi M.J."/>
            <person name="Fawcett J.A."/>
            <person name="Hatakeyama M."/>
            <person name="Paape T."/>
            <person name="Ng C.H."/>
            <person name="Ang C.C."/>
            <person name="Tnah L.H."/>
            <person name="Lee C.T."/>
            <person name="Nishiyama T."/>
            <person name="Sese J."/>
            <person name="O'Brien M.J."/>
            <person name="Copetti D."/>
            <person name="Mohd Noor M.I."/>
            <person name="Ong R.C."/>
            <person name="Putra M."/>
            <person name="Sireger I.Z."/>
            <person name="Indrioko S."/>
            <person name="Kosugi Y."/>
            <person name="Izuno A."/>
            <person name="Isagi Y."/>
            <person name="Lee S.L."/>
            <person name="Shimizu K.K."/>
        </authorList>
    </citation>
    <scope>NUCLEOTIDE SEQUENCE [LARGE SCALE GENOMIC DNA]</scope>
    <source>
        <strain evidence="1">214</strain>
    </source>
</reference>
<proteinExistence type="predicted"/>
<accession>A0AAV5KAA0</accession>
<evidence type="ECO:0000313" key="2">
    <source>
        <dbReference type="Proteomes" id="UP001054252"/>
    </source>
</evidence>
<comment type="caution">
    <text evidence="1">The sequence shown here is derived from an EMBL/GenBank/DDBJ whole genome shotgun (WGS) entry which is preliminary data.</text>
</comment>
<dbReference type="Proteomes" id="UP001054252">
    <property type="component" value="Unassembled WGS sequence"/>
</dbReference>
<evidence type="ECO:0000313" key="1">
    <source>
        <dbReference type="EMBL" id="GKV21797.1"/>
    </source>
</evidence>
<dbReference type="EMBL" id="BPVZ01000058">
    <property type="protein sequence ID" value="GKV21797.1"/>
    <property type="molecule type" value="Genomic_DNA"/>
</dbReference>
<organism evidence="1 2">
    <name type="scientific">Rubroshorea leprosula</name>
    <dbReference type="NCBI Taxonomy" id="152421"/>
    <lineage>
        <taxon>Eukaryota</taxon>
        <taxon>Viridiplantae</taxon>
        <taxon>Streptophyta</taxon>
        <taxon>Embryophyta</taxon>
        <taxon>Tracheophyta</taxon>
        <taxon>Spermatophyta</taxon>
        <taxon>Magnoliopsida</taxon>
        <taxon>eudicotyledons</taxon>
        <taxon>Gunneridae</taxon>
        <taxon>Pentapetalae</taxon>
        <taxon>rosids</taxon>
        <taxon>malvids</taxon>
        <taxon>Malvales</taxon>
        <taxon>Dipterocarpaceae</taxon>
        <taxon>Rubroshorea</taxon>
    </lineage>
</organism>
<sequence>MWMDCHGHQGLLCPLQLVACHHPRTMNAKDGLSPLEMRELWCFSLSPPSPSPFTKKSKMVSELQ</sequence>